<protein>
    <recommendedName>
        <fullName evidence="6">Peptidase A1 domain-containing protein</fullName>
    </recommendedName>
</protein>
<comment type="caution">
    <text evidence="7">The sequence shown here is derived from an EMBL/GenBank/DDBJ whole genome shotgun (WGS) entry which is preliminary data.</text>
</comment>
<dbReference type="SUPFAM" id="SSF50630">
    <property type="entry name" value="Acid proteases"/>
    <property type="match status" value="1"/>
</dbReference>
<accession>A0A4R0RRI0</accession>
<dbReference type="InterPro" id="IPR021109">
    <property type="entry name" value="Peptidase_aspartic_dom_sf"/>
</dbReference>
<reference evidence="7 8" key="1">
    <citation type="submission" date="2018-11" db="EMBL/GenBank/DDBJ databases">
        <title>Genome assembly of Steccherinum ochraceum LE-BIN_3174, the white-rot fungus of the Steccherinaceae family (The Residual Polyporoid clade, Polyporales, Basidiomycota).</title>
        <authorList>
            <person name="Fedorova T.V."/>
            <person name="Glazunova O.A."/>
            <person name="Landesman E.O."/>
            <person name="Moiseenko K.V."/>
            <person name="Psurtseva N.V."/>
            <person name="Savinova O.S."/>
            <person name="Shakhova N.V."/>
            <person name="Tyazhelova T.V."/>
            <person name="Vasina D.V."/>
        </authorList>
    </citation>
    <scope>NUCLEOTIDE SEQUENCE [LARGE SCALE GENOMIC DNA]</scope>
    <source>
        <strain evidence="7 8">LE-BIN_3174</strain>
    </source>
</reference>
<dbReference type="InterPro" id="IPR001969">
    <property type="entry name" value="Aspartic_peptidase_AS"/>
</dbReference>
<dbReference type="CDD" id="cd05471">
    <property type="entry name" value="pepsin_like"/>
    <property type="match status" value="1"/>
</dbReference>
<dbReference type="GO" id="GO:0006508">
    <property type="term" value="P:proteolysis"/>
    <property type="evidence" value="ECO:0007669"/>
    <property type="project" value="UniProtKB-KW"/>
</dbReference>
<dbReference type="Gene3D" id="2.40.70.10">
    <property type="entry name" value="Acid Proteases"/>
    <property type="match status" value="2"/>
</dbReference>
<proteinExistence type="inferred from homology"/>
<name>A0A4R0RRI0_9APHY</name>
<feature type="chain" id="PRO_5020694094" description="Peptidase A1 domain-containing protein" evidence="5">
    <location>
        <begin position="30"/>
        <end position="480"/>
    </location>
</feature>
<evidence type="ECO:0000313" key="8">
    <source>
        <dbReference type="Proteomes" id="UP000292702"/>
    </source>
</evidence>
<dbReference type="Proteomes" id="UP000292702">
    <property type="component" value="Unassembled WGS sequence"/>
</dbReference>
<keyword evidence="4" id="KW-0378">Hydrolase</keyword>
<gene>
    <name evidence="7" type="ORF">EIP91_003292</name>
</gene>
<dbReference type="FunFam" id="2.40.70.10:FF:000008">
    <property type="entry name" value="Cathepsin D"/>
    <property type="match status" value="1"/>
</dbReference>
<dbReference type="AlphaFoldDB" id="A0A4R0RRI0"/>
<dbReference type="Pfam" id="PF00026">
    <property type="entry name" value="Asp"/>
    <property type="match status" value="1"/>
</dbReference>
<evidence type="ECO:0000256" key="1">
    <source>
        <dbReference type="ARBA" id="ARBA00007447"/>
    </source>
</evidence>
<feature type="active site" evidence="3">
    <location>
        <position position="303"/>
    </location>
</feature>
<dbReference type="GO" id="GO:0004190">
    <property type="term" value="F:aspartic-type endopeptidase activity"/>
    <property type="evidence" value="ECO:0007669"/>
    <property type="project" value="UniProtKB-KW"/>
</dbReference>
<keyword evidence="4" id="KW-0645">Protease</keyword>
<sequence length="480" mass="51057">MHPLDHLPLTLLAAVLFSVSWLDHSAVSAAPSASGPQIHQMELSRSCRQQRNATQWGEWVSYQRSRLAVKYDNETSVLAKRENGMNLLSDQNADSTYFGSLTAGTPPVSYNVILDTGSSDFWLATEEAFHENNVGTPGFNPSASSSYVPLNTPFSIKYGSGNAAGVLGKDTIQMAGFTVEDQVLAVVANMSENMLRTPVSGLLGLAFPNIATSHAVPFWLNVAAQPGFLDVALMGFHLTRYLDDVSARSSEPGGTFSFGAVNTSLYTGEIDYVDIPEDRVGYWLLELTGEYVTLSSPAYAAIDTGTTLVGGPADTIADIFSTIPGSAPGTGDYDGYYTYPCSTSVTISLRFGNSSIAWPISPVDFQLVQLDSETCVGALFEFKTGAGGPTWIVGDTFLKNVYSVFRAEPQPSVGFARLSPLAESMNGQGGALPTPTYAAGGAVVTAQDGLSRSGSVPAQSLPNLVLLFSSLLSMAWWTSF</sequence>
<dbReference type="PANTHER" id="PTHR47966">
    <property type="entry name" value="BETA-SITE APP-CLEAVING ENZYME, ISOFORM A-RELATED"/>
    <property type="match status" value="1"/>
</dbReference>
<dbReference type="PROSITE" id="PS00141">
    <property type="entry name" value="ASP_PROTEASE"/>
    <property type="match status" value="1"/>
</dbReference>
<evidence type="ECO:0000256" key="3">
    <source>
        <dbReference type="PIRSR" id="PIRSR601461-1"/>
    </source>
</evidence>
<evidence type="ECO:0000256" key="2">
    <source>
        <dbReference type="ARBA" id="ARBA00022750"/>
    </source>
</evidence>
<dbReference type="PRINTS" id="PR00792">
    <property type="entry name" value="PEPSIN"/>
</dbReference>
<dbReference type="STRING" id="92696.A0A4R0RRI0"/>
<evidence type="ECO:0000256" key="5">
    <source>
        <dbReference type="SAM" id="SignalP"/>
    </source>
</evidence>
<feature type="signal peptide" evidence="5">
    <location>
        <begin position="1"/>
        <end position="29"/>
    </location>
</feature>
<dbReference type="PROSITE" id="PS51767">
    <property type="entry name" value="PEPTIDASE_A1"/>
    <property type="match status" value="1"/>
</dbReference>
<dbReference type="InterPro" id="IPR034164">
    <property type="entry name" value="Pepsin-like_dom"/>
</dbReference>
<keyword evidence="5" id="KW-0732">Signal</keyword>
<evidence type="ECO:0000313" key="7">
    <source>
        <dbReference type="EMBL" id="TCD65054.1"/>
    </source>
</evidence>
<dbReference type="EMBL" id="RWJN01000201">
    <property type="protein sequence ID" value="TCD65054.1"/>
    <property type="molecule type" value="Genomic_DNA"/>
</dbReference>
<dbReference type="PANTHER" id="PTHR47966:SF6">
    <property type="entry name" value="PEPTIDASE A1 DOMAIN-CONTAINING PROTEIN"/>
    <property type="match status" value="1"/>
</dbReference>
<feature type="active site" evidence="3">
    <location>
        <position position="115"/>
    </location>
</feature>
<evidence type="ECO:0000259" key="6">
    <source>
        <dbReference type="PROSITE" id="PS51767"/>
    </source>
</evidence>
<comment type="similarity">
    <text evidence="1 4">Belongs to the peptidase A1 family.</text>
</comment>
<dbReference type="InterPro" id="IPR001461">
    <property type="entry name" value="Aspartic_peptidase_A1"/>
</dbReference>
<dbReference type="InterPro" id="IPR033121">
    <property type="entry name" value="PEPTIDASE_A1"/>
</dbReference>
<keyword evidence="8" id="KW-1185">Reference proteome</keyword>
<evidence type="ECO:0000256" key="4">
    <source>
        <dbReference type="RuleBase" id="RU000454"/>
    </source>
</evidence>
<organism evidence="7 8">
    <name type="scientific">Steccherinum ochraceum</name>
    <dbReference type="NCBI Taxonomy" id="92696"/>
    <lineage>
        <taxon>Eukaryota</taxon>
        <taxon>Fungi</taxon>
        <taxon>Dikarya</taxon>
        <taxon>Basidiomycota</taxon>
        <taxon>Agaricomycotina</taxon>
        <taxon>Agaricomycetes</taxon>
        <taxon>Polyporales</taxon>
        <taxon>Steccherinaceae</taxon>
        <taxon>Steccherinum</taxon>
    </lineage>
</organism>
<keyword evidence="2 4" id="KW-0064">Aspartyl protease</keyword>
<dbReference type="OrthoDB" id="771136at2759"/>
<feature type="domain" description="Peptidase A1" evidence="6">
    <location>
        <begin position="97"/>
        <end position="416"/>
    </location>
</feature>